<evidence type="ECO:0000256" key="2">
    <source>
        <dbReference type="SAM" id="Phobius"/>
    </source>
</evidence>
<gene>
    <name evidence="3" type="ORF">M787_004260</name>
</gene>
<keyword evidence="2" id="KW-0472">Membrane</keyword>
<feature type="transmembrane region" description="Helical" evidence="2">
    <location>
        <begin position="33"/>
        <end position="55"/>
    </location>
</feature>
<reference evidence="3 4" key="1">
    <citation type="journal article" date="2014" name="Syst. Appl. Microbiol.">
        <title>Evidence for the existence of two new members of the family Chlamydiaceae and proposal of Chlamydia avium sp. nov. and Chlamydia gallinacea sp. nov.</title>
        <authorList>
            <person name="Sachse K."/>
            <person name="Laroucau K."/>
            <person name="Riege K."/>
            <person name="Wehner S."/>
            <person name="Dilcher M."/>
            <person name="Creasy H.H."/>
            <person name="Weidmann M."/>
            <person name="Myers G."/>
            <person name="Vorimore F."/>
            <person name="Vicari N."/>
            <person name="Magnino S."/>
            <person name="Liebler-Tenorio E."/>
            <person name="Ruettger A."/>
            <person name="Bavoil P.M."/>
            <person name="Hufert F.T."/>
            <person name="Rossello-Mora R."/>
            <person name="Marz M."/>
        </authorList>
    </citation>
    <scope>NUCLEOTIDE SEQUENCE [LARGE SCALE GENOMIC DNA]</scope>
    <source>
        <strain evidence="3 4">08-1274/3</strain>
    </source>
</reference>
<dbReference type="OrthoDB" id="17054at2"/>
<dbReference type="EMBL" id="CP015840">
    <property type="protein sequence ID" value="ANG66522.1"/>
    <property type="molecule type" value="Genomic_DNA"/>
</dbReference>
<protein>
    <submittedName>
        <fullName evidence="3">Uncharacterized protein</fullName>
    </submittedName>
</protein>
<keyword evidence="2" id="KW-1133">Transmembrane helix</keyword>
<dbReference type="GeneID" id="81478518"/>
<proteinExistence type="predicted"/>
<organism evidence="3 4">
    <name type="scientific">Chlamydia gallinacea 08-1274/3</name>
    <dbReference type="NCBI Taxonomy" id="1143323"/>
    <lineage>
        <taxon>Bacteria</taxon>
        <taxon>Pseudomonadati</taxon>
        <taxon>Chlamydiota</taxon>
        <taxon>Chlamydiia</taxon>
        <taxon>Chlamydiales</taxon>
        <taxon>Chlamydiaceae</taxon>
        <taxon>Chlamydia/Chlamydophila group</taxon>
        <taxon>Chlamydia</taxon>
    </lineage>
</organism>
<dbReference type="NCBIfam" id="NF047333">
    <property type="entry name" value="Chlam_inc_CT214"/>
    <property type="match status" value="1"/>
</dbReference>
<dbReference type="KEGG" id="cgz:M787_004260"/>
<sequence length="576" mass="63569">MRSDSFLSQPVVVDAYKGTDHAHVVRSIRQAQIIGLVTGIVASILLLTTLLLLIIPSIPVAFPIITGSALLVFTAVSLVSFASYFIKVRNVLADLGEASADLRECFVNCALDLAQSLSYQEFIPKQVQKVCQSSPGEEISSPESPSSSLNEHLDTSEQSLPAPVTTEDIVSEVSSGMESAGAVVENLFVTNLHQQLLNLFQKDQLLPSLEKLPRYKKEQGKVNKQFSSLCIGLTQFITKLHKGESPVSPVEAVSMFLPPLMGCGSHSVLRITCNARDLFSSSSLGGIWFQNLLTKSSEGRSLLDFLQTIKSLLSPHNLQVYLSLLRLLNFLLSGWCLSDCSMYPYIVGSIQQLPISAEQRKRVIELLASGNIIGALCFLHGNTCDRWQDVLVLSIKESSQTKIPIEHIDLAYMRSNSGLQLEESASSEEKEELLCELQRLLQELAVLCPDSLLKLVSNINMKNSPLKKNLSKIIKCFNKLFYGKSSNLFNNALSVISIMRNLETLQSRVQSYLPYAGKESIDIVISTLILGRFTGGVFSRNQMSLLAQIVNKTPKELEEMILKRKIAKLLFPSLLS</sequence>
<dbReference type="Proteomes" id="UP000019147">
    <property type="component" value="Chromosome"/>
</dbReference>
<name>A0A173E011_9CHLA</name>
<keyword evidence="2" id="KW-0812">Transmembrane</keyword>
<feature type="transmembrane region" description="Helical" evidence="2">
    <location>
        <begin position="61"/>
        <end position="86"/>
    </location>
</feature>
<feature type="region of interest" description="Disordered" evidence="1">
    <location>
        <begin position="134"/>
        <end position="162"/>
    </location>
</feature>
<dbReference type="STRING" id="1143323.M787_004260"/>
<accession>A0A173E011</accession>
<dbReference type="RefSeq" id="WP_021828342.1">
    <property type="nucleotide sequence ID" value="NZ_CP015840.1"/>
</dbReference>
<dbReference type="AlphaFoldDB" id="A0A173E011"/>
<evidence type="ECO:0000313" key="3">
    <source>
        <dbReference type="EMBL" id="ANG66522.1"/>
    </source>
</evidence>
<feature type="compositionally biased region" description="Low complexity" evidence="1">
    <location>
        <begin position="134"/>
        <end position="148"/>
    </location>
</feature>
<evidence type="ECO:0000256" key="1">
    <source>
        <dbReference type="SAM" id="MobiDB-lite"/>
    </source>
</evidence>
<evidence type="ECO:0000313" key="4">
    <source>
        <dbReference type="Proteomes" id="UP000019147"/>
    </source>
</evidence>